<accession>A0A8F8PK03</accession>
<evidence type="ECO:0000313" key="1">
    <source>
        <dbReference type="EMBL" id="QYA18503.1"/>
    </source>
</evidence>
<reference evidence="1" key="1">
    <citation type="submission" date="2021-06" db="EMBL/GenBank/DDBJ databases">
        <authorList>
            <person name="Rolland C."/>
        </authorList>
    </citation>
    <scope>NUCLEOTIDE SEQUENCE</scope>
    <source>
        <strain evidence="1">347.936635</strain>
    </source>
</reference>
<protein>
    <submittedName>
        <fullName evidence="1">Uncharacterized protein</fullName>
    </submittedName>
</protein>
<organism evidence="1">
    <name type="scientific">Clandestinovirus</name>
    <dbReference type="NCBI Taxonomy" id="2831644"/>
    <lineage>
        <taxon>Viruses</taxon>
    </lineage>
</organism>
<dbReference type="EMBL" id="MZ420154">
    <property type="protein sequence ID" value="QYA18503.1"/>
    <property type="molecule type" value="Genomic_DNA"/>
</dbReference>
<name>A0A8F8PK03_9VIRU</name>
<proteinExistence type="predicted"/>
<gene>
    <name evidence="1" type="ORF">KOM_12_234</name>
</gene>
<sequence>MTSLTTARLYKSLLYHVNTHANSNFFKRKPDGSQLYCMVYNSSESNLLGTPVDIHDKTRQFDEVQFVTVPVHFPLYLEQQVLKLDDFESVKTWIEELYYRNPDASVTINNNVIDNYDIEKFPLLHLFE</sequence>